<feature type="compositionally biased region" description="Polar residues" evidence="2">
    <location>
        <begin position="443"/>
        <end position="454"/>
    </location>
</feature>
<evidence type="ECO:0000256" key="2">
    <source>
        <dbReference type="SAM" id="MobiDB-lite"/>
    </source>
</evidence>
<dbReference type="Proteomes" id="UP000694865">
    <property type="component" value="Unplaced"/>
</dbReference>
<dbReference type="PANTHER" id="PTHR15157:SF5">
    <property type="entry name" value="UV RADIATION RESISTANCE-ASSOCIATED GENE PROTEIN"/>
    <property type="match status" value="1"/>
</dbReference>
<sequence>MANESQEEFLSSKLQIILSFYTSEKIQDSLNPTWRSFDLQKSSFQVNTAVSNLIVRVWGGHAENFQLIIAWQVDLSGLKYLGDKIHKDGKRYPPNSLIFGMFNGFYGAPEKVVVPYPAGSTLYQSFFEVEASLIKQSYTKFSLARIHTNQRAIKQTEATVCKVRSAIEKQLLLSREKVKLLAERESLNLQVTLMQEEVARQSRLLQRERELQHRSGIRIDSKARDVITKRERLRKDKVQIQEHRNEHINKREILLKYKSQLSARRRQLVSELSFIYPIVELSNHTHLICGVKLPNAEGYSGTDETTISTALGYTCHLMIKMSQFLQLPLRYPMYHRGSRSIIRDHVNDKLQDRDRDFPLYSKGKERFQFNYAVYLLNKNVAQLRYFCGLPTTDLRATLPNLKSLLELRWGVKFDYQNQMTVYPEKKPITPSKVSNNSQLTQTDDLQPLMTNHSKIGSPKVSPKASPRASPKVSPRASPHGSPLKGRRISVESTDSASPETFVQLHMTASELQGSVMSPPRTRSDRVRELEGVVSMSYQGEIESDEVGKEAITMEEEIDSNTINFGSRKSSAEILSDSSEELDEQETSELYEGAACYTQKDNATVENSTDNIERPSKESPRRIFSQEVDSDDSEEAAASENDCTVSVCNSDDANTILHNVNALDGLDEISSRTDALSNTGRSTSFRFQSPVHQKTGNNI</sequence>
<evidence type="ECO:0000256" key="1">
    <source>
        <dbReference type="ARBA" id="ARBA00023054"/>
    </source>
</evidence>
<evidence type="ECO:0000313" key="4">
    <source>
        <dbReference type="RefSeq" id="XP_006814690.1"/>
    </source>
</evidence>
<keyword evidence="1" id="KW-0175">Coiled coil</keyword>
<feature type="region of interest" description="Disordered" evidence="2">
    <location>
        <begin position="443"/>
        <end position="497"/>
    </location>
</feature>
<accession>A0ABM0M3U9</accession>
<reference evidence="4" key="1">
    <citation type="submission" date="2025-08" db="UniProtKB">
        <authorList>
            <consortium name="RefSeq"/>
        </authorList>
    </citation>
    <scope>IDENTIFICATION</scope>
    <source>
        <tissue evidence="4">Testes</tissue>
    </source>
</reference>
<proteinExistence type="predicted"/>
<dbReference type="RefSeq" id="XP_006814690.1">
    <property type="nucleotide sequence ID" value="XM_006814627.1"/>
</dbReference>
<keyword evidence="3" id="KW-1185">Reference proteome</keyword>
<name>A0ABM0M3U9_SACKO</name>
<evidence type="ECO:0000313" key="3">
    <source>
        <dbReference type="Proteomes" id="UP000694865"/>
    </source>
</evidence>
<gene>
    <name evidence="4" type="primary">LOC100372965</name>
</gene>
<protein>
    <submittedName>
        <fullName evidence="4">UV radiation resistance-associated gene protein-like</fullName>
    </submittedName>
</protein>
<organism evidence="3 4">
    <name type="scientific">Saccoglossus kowalevskii</name>
    <name type="common">Acorn worm</name>
    <dbReference type="NCBI Taxonomy" id="10224"/>
    <lineage>
        <taxon>Eukaryota</taxon>
        <taxon>Metazoa</taxon>
        <taxon>Hemichordata</taxon>
        <taxon>Enteropneusta</taxon>
        <taxon>Harrimaniidae</taxon>
        <taxon>Saccoglossus</taxon>
    </lineage>
</organism>
<dbReference type="PANTHER" id="PTHR15157">
    <property type="entry name" value="UV RADIATION RESISTANCE-ASSOCIATED GENE PROTEIN"/>
    <property type="match status" value="1"/>
</dbReference>
<dbReference type="Pfam" id="PF10186">
    <property type="entry name" value="ATG14"/>
    <property type="match status" value="1"/>
</dbReference>
<dbReference type="InterPro" id="IPR018791">
    <property type="entry name" value="UV_resistance/autophagy_Atg14"/>
</dbReference>
<dbReference type="GeneID" id="100372965"/>